<proteinExistence type="predicted"/>
<dbReference type="OrthoDB" id="3742900at2"/>
<feature type="region of interest" description="Disordered" evidence="1">
    <location>
        <begin position="416"/>
        <end position="482"/>
    </location>
</feature>
<dbReference type="Pfam" id="PF19877">
    <property type="entry name" value="DUF6350"/>
    <property type="match status" value="1"/>
</dbReference>
<protein>
    <submittedName>
        <fullName evidence="3">Permease</fullName>
    </submittedName>
</protein>
<keyword evidence="2" id="KW-0812">Transmembrane</keyword>
<keyword evidence="2" id="KW-0472">Membrane</keyword>
<organism evidence="3 4">
    <name type="scientific">Bifidobacterium criceti</name>
    <dbReference type="NCBI Taxonomy" id="1960969"/>
    <lineage>
        <taxon>Bacteria</taxon>
        <taxon>Bacillati</taxon>
        <taxon>Actinomycetota</taxon>
        <taxon>Actinomycetes</taxon>
        <taxon>Bifidobacteriales</taxon>
        <taxon>Bifidobacteriaceae</taxon>
        <taxon>Bifidobacterium</taxon>
    </lineage>
</organism>
<dbReference type="EMBL" id="MVOH01000020">
    <property type="protein sequence ID" value="PAU66896.1"/>
    <property type="molecule type" value="Genomic_DNA"/>
</dbReference>
<reference evidence="3 4" key="1">
    <citation type="journal article" date="2017" name="ISME J.">
        <title>Unveiling bifidobacterial biogeography across the mammalian branch of the tree of life.</title>
        <authorList>
            <person name="Milani C."/>
            <person name="Mangifesta M."/>
            <person name="Mancabelli L."/>
            <person name="Lugli G.A."/>
            <person name="James K."/>
            <person name="Duranti S."/>
            <person name="Turroni F."/>
            <person name="Ferrario C."/>
            <person name="Ossiprandi M.C."/>
            <person name="van Sinderen D."/>
            <person name="Ventura M."/>
        </authorList>
    </citation>
    <scope>NUCLEOTIDE SEQUENCE [LARGE SCALE GENOMIC DNA]</scope>
    <source>
        <strain evidence="4">Ham19E</strain>
    </source>
</reference>
<evidence type="ECO:0000256" key="1">
    <source>
        <dbReference type="SAM" id="MobiDB-lite"/>
    </source>
</evidence>
<feature type="transmembrane region" description="Helical" evidence="2">
    <location>
        <begin position="326"/>
        <end position="353"/>
    </location>
</feature>
<gene>
    <name evidence="3" type="ORF">B1526_1678</name>
</gene>
<evidence type="ECO:0000313" key="4">
    <source>
        <dbReference type="Proteomes" id="UP000218399"/>
    </source>
</evidence>
<feature type="transmembrane region" description="Helical" evidence="2">
    <location>
        <begin position="221"/>
        <end position="243"/>
    </location>
</feature>
<sequence length="482" mass="51060">MNKKLIPWLRGIATSLIVMLVYAVPLGFLMALVLLVIAMEEGGATMSSFTVPLTQAIVLLSQGVGFHAGPIVVTVVPLLLTFLLIALIRTVFHRMGADPRGYVTGLITWLVLDGLLERNLTVTLSDSTFAVLGKGALVFTLGFLWAYVHEADRLAPLLGYIRAHVSQPILHVIAVGVRLGLLIVGIVLLFGFGTVIAWIVLDHHAVGSAFDAMHIQTGSRILICVMAAAWLPNLMLWASAWLFGAGFSIGDLATYTLGEGSAARLPDFPIFHLFPQPVADPTIRMCVTLIPLAIGCILGLLVLTAKRGFGLRPFGKNVGEDPRTVILAYAYPVGAFCITSIVVSLMCTVLYALSNGALGTKHLASAGVDVRSATNVTARPCALGLFLVWGIMLLLTAIVLVVRMYVARHSATVADGASSTTGEAGDATPRTVTSHEGTGRDASPEKKKPFAARVVNSTPQPKEKQGDDNEPTATTGIGIGLP</sequence>
<dbReference type="Proteomes" id="UP000218399">
    <property type="component" value="Unassembled WGS sequence"/>
</dbReference>
<dbReference type="InterPro" id="IPR045931">
    <property type="entry name" value="DUF6350"/>
</dbReference>
<accession>A0A2A2ED86</accession>
<evidence type="ECO:0000256" key="2">
    <source>
        <dbReference type="SAM" id="Phobius"/>
    </source>
</evidence>
<feature type="transmembrane region" description="Helical" evidence="2">
    <location>
        <begin position="12"/>
        <end position="37"/>
    </location>
</feature>
<feature type="transmembrane region" description="Helical" evidence="2">
    <location>
        <begin position="282"/>
        <end position="305"/>
    </location>
</feature>
<evidence type="ECO:0000313" key="3">
    <source>
        <dbReference type="EMBL" id="PAU66896.1"/>
    </source>
</evidence>
<keyword evidence="4" id="KW-1185">Reference proteome</keyword>
<feature type="transmembrane region" description="Helical" evidence="2">
    <location>
        <begin position="128"/>
        <end position="148"/>
    </location>
</feature>
<feature type="transmembrane region" description="Helical" evidence="2">
    <location>
        <begin position="168"/>
        <end position="201"/>
    </location>
</feature>
<dbReference type="RefSeq" id="WP_095615642.1">
    <property type="nucleotide sequence ID" value="NZ_MVOH01000020.1"/>
</dbReference>
<feature type="compositionally biased region" description="Basic and acidic residues" evidence="1">
    <location>
        <begin position="437"/>
        <end position="448"/>
    </location>
</feature>
<comment type="caution">
    <text evidence="3">The sequence shown here is derived from an EMBL/GenBank/DDBJ whole genome shotgun (WGS) entry which is preliminary data.</text>
</comment>
<feature type="transmembrane region" description="Helical" evidence="2">
    <location>
        <begin position="382"/>
        <end position="402"/>
    </location>
</feature>
<dbReference type="AlphaFoldDB" id="A0A2A2ED86"/>
<name>A0A2A2ED86_9BIFI</name>
<feature type="transmembrane region" description="Helical" evidence="2">
    <location>
        <begin position="68"/>
        <end position="88"/>
    </location>
</feature>
<keyword evidence="2" id="KW-1133">Transmembrane helix</keyword>